<evidence type="ECO:0000313" key="2">
    <source>
        <dbReference type="EMBL" id="MBA5608475.1"/>
    </source>
</evidence>
<evidence type="ECO:0000313" key="3">
    <source>
        <dbReference type="Proteomes" id="UP000566711"/>
    </source>
</evidence>
<accession>A0A7W2EM60</accession>
<protein>
    <recommendedName>
        <fullName evidence="4">DnrO protein</fullName>
    </recommendedName>
</protein>
<dbReference type="Proteomes" id="UP000566711">
    <property type="component" value="Unassembled WGS sequence"/>
</dbReference>
<reference evidence="2 3" key="1">
    <citation type="submission" date="2020-07" db="EMBL/GenBank/DDBJ databases">
        <title>Novel species isolated from subtropical streams in China.</title>
        <authorList>
            <person name="Lu H."/>
        </authorList>
    </citation>
    <scope>NUCLEOTIDE SEQUENCE [LARGE SCALE GENOMIC DNA]</scope>
    <source>
        <strain evidence="2 3">FT3S</strain>
    </source>
</reference>
<feature type="chain" id="PRO_5031163985" description="DnrO protein" evidence="1">
    <location>
        <begin position="22"/>
        <end position="158"/>
    </location>
</feature>
<keyword evidence="3" id="KW-1185">Reference proteome</keyword>
<gene>
    <name evidence="2" type="ORF">H3H36_24305</name>
</gene>
<name>A0A7W2EM60_9BURK</name>
<evidence type="ECO:0008006" key="4">
    <source>
        <dbReference type="Google" id="ProtNLM"/>
    </source>
</evidence>
<comment type="caution">
    <text evidence="2">The sequence shown here is derived from an EMBL/GenBank/DDBJ whole genome shotgun (WGS) entry which is preliminary data.</text>
</comment>
<keyword evidence="1" id="KW-0732">Signal</keyword>
<proteinExistence type="predicted"/>
<dbReference type="RefSeq" id="WP_182220631.1">
    <property type="nucleotide sequence ID" value="NZ_JACEZS010000032.1"/>
</dbReference>
<sequence length="158" mass="16566">MKQTVLTVLAVCALATAPAFAAQDMHQHGHDAHGATLQLNAGKKWETDAALRKDMGAIRQSMASSLDAIHANKMPPQAYAALARKVEDGVADMVANCKLAPAADAQLHVVVAELLAGAEHMAGKAKSGTPQDGAVKVIGALNNYGKYFDDPDFQPISH</sequence>
<organism evidence="2 3">
    <name type="scientific">Rugamonas fusca</name>
    <dbReference type="NCBI Taxonomy" id="2758568"/>
    <lineage>
        <taxon>Bacteria</taxon>
        <taxon>Pseudomonadati</taxon>
        <taxon>Pseudomonadota</taxon>
        <taxon>Betaproteobacteria</taxon>
        <taxon>Burkholderiales</taxon>
        <taxon>Oxalobacteraceae</taxon>
        <taxon>Telluria group</taxon>
        <taxon>Rugamonas</taxon>
    </lineage>
</organism>
<dbReference type="AlphaFoldDB" id="A0A7W2EM60"/>
<dbReference type="EMBL" id="JACEZS010000032">
    <property type="protein sequence ID" value="MBA5608475.1"/>
    <property type="molecule type" value="Genomic_DNA"/>
</dbReference>
<feature type="signal peptide" evidence="1">
    <location>
        <begin position="1"/>
        <end position="21"/>
    </location>
</feature>
<evidence type="ECO:0000256" key="1">
    <source>
        <dbReference type="SAM" id="SignalP"/>
    </source>
</evidence>